<dbReference type="RefSeq" id="WP_207297315.1">
    <property type="nucleotide sequence ID" value="NZ_CP071448.1"/>
</dbReference>
<dbReference type="Proteomes" id="UP000663440">
    <property type="component" value="Chromosome"/>
</dbReference>
<dbReference type="InterPro" id="IPR005151">
    <property type="entry name" value="Tail-specific_protease"/>
</dbReference>
<keyword evidence="1" id="KW-0732">Signal</keyword>
<keyword evidence="4" id="KW-1185">Reference proteome</keyword>
<dbReference type="SUPFAM" id="SSF52096">
    <property type="entry name" value="ClpP/crotonase"/>
    <property type="match status" value="1"/>
</dbReference>
<name>A0ABX7QHN5_9FLAO</name>
<feature type="domain" description="Tail specific protease" evidence="2">
    <location>
        <begin position="356"/>
        <end position="531"/>
    </location>
</feature>
<evidence type="ECO:0000313" key="4">
    <source>
        <dbReference type="Proteomes" id="UP000663440"/>
    </source>
</evidence>
<evidence type="ECO:0000259" key="2">
    <source>
        <dbReference type="Pfam" id="PF03572"/>
    </source>
</evidence>
<evidence type="ECO:0000313" key="3">
    <source>
        <dbReference type="EMBL" id="QSW90148.1"/>
    </source>
</evidence>
<sequence length="597" mass="68563">MKKRFFPIFLALCMCTSLTAQKKNETIKLNNLIDNLDIERSQEQSFKIKLKADRYYTINVQQQGIDLVVSISNKEGKLMAEVDSPNGKNGPEKILFCPDKTDEFEIKIRPLDEQSNSQSGKYSIKVKEVPNMLEKIPVKNLLSDFNLLQNAYYETRVGLWYNSRTQFDSICDLQKNKIKRPMDALEFYRILAPVVSFTKEGHCNIKVSDETTAFLKQNGTYLPFGIKVLDKKVFVINDYKNFKFKGLLLYKINDETIESIMKKMLDIEPADGFNMTSKYRWVEGAFSKYYARYFPASKFVKLELVNPDTNEKVVYENVPSCSFKEFTELYEEIKKQIPNYTFNKPSDFSIDPTTSTAVITVNTFSLGSYSLKRQGFQTFLKKAFDSISSYKIKHLIIDVRKNEGGEQGMEDHFLSYLINEEYKKYKYVEIPGFTYSFLQHTNYADQKEILKEELKADFYLATDGRYLNKEGHYVGEKPNIKNFKGDIYILISGLTFSGGSEFAALAKNYTNAKFIGEETGGGYYGNSSGSFLNFTLPNSAITGRIPLCKFVIEPKADTIPFGRGVLPDYEIQPSISEYLSGYDKQMEFAKELISARK</sequence>
<reference evidence="3 4" key="1">
    <citation type="submission" date="2021-03" db="EMBL/GenBank/DDBJ databases">
        <title>Flavobacterium kribbensis sp. nov, an endophytic bacteria, isolated from soybean.</title>
        <authorList>
            <person name="Lee J."/>
            <person name="Seo J."/>
        </authorList>
    </citation>
    <scope>NUCLEOTIDE SEQUENCE [LARGE SCALE GENOMIC DNA]</scope>
    <source>
        <strain evidence="3 4">BB8</strain>
    </source>
</reference>
<proteinExistence type="predicted"/>
<feature type="chain" id="PRO_5045855716" description="Tail specific protease domain-containing protein" evidence="1">
    <location>
        <begin position="23"/>
        <end position="597"/>
    </location>
</feature>
<organism evidence="3 4">
    <name type="scientific">Flavobacterium endoglycinae</name>
    <dbReference type="NCBI Taxonomy" id="2816357"/>
    <lineage>
        <taxon>Bacteria</taxon>
        <taxon>Pseudomonadati</taxon>
        <taxon>Bacteroidota</taxon>
        <taxon>Flavobacteriia</taxon>
        <taxon>Flavobacteriales</taxon>
        <taxon>Flavobacteriaceae</taxon>
        <taxon>Flavobacterium</taxon>
    </lineage>
</organism>
<feature type="signal peptide" evidence="1">
    <location>
        <begin position="1"/>
        <end position="22"/>
    </location>
</feature>
<gene>
    <name evidence="3" type="ORF">J0383_04850</name>
</gene>
<evidence type="ECO:0000256" key="1">
    <source>
        <dbReference type="SAM" id="SignalP"/>
    </source>
</evidence>
<accession>A0ABX7QHN5</accession>
<dbReference type="Gene3D" id="3.90.226.10">
    <property type="entry name" value="2-enoyl-CoA Hydratase, Chain A, domain 1"/>
    <property type="match status" value="1"/>
</dbReference>
<dbReference type="Pfam" id="PF03572">
    <property type="entry name" value="Peptidase_S41"/>
    <property type="match status" value="1"/>
</dbReference>
<dbReference type="EMBL" id="CP071448">
    <property type="protein sequence ID" value="QSW90148.1"/>
    <property type="molecule type" value="Genomic_DNA"/>
</dbReference>
<protein>
    <recommendedName>
        <fullName evidence="2">Tail specific protease domain-containing protein</fullName>
    </recommendedName>
</protein>
<dbReference type="InterPro" id="IPR029045">
    <property type="entry name" value="ClpP/crotonase-like_dom_sf"/>
</dbReference>